<protein>
    <submittedName>
        <fullName evidence="2">Uncharacterized protein</fullName>
    </submittedName>
</protein>
<accession>A0ABP0GRI6</accession>
<reference evidence="2 3" key="1">
    <citation type="submission" date="2024-02" db="EMBL/GenBank/DDBJ databases">
        <authorList>
            <person name="Daric V."/>
            <person name="Darras S."/>
        </authorList>
    </citation>
    <scope>NUCLEOTIDE SEQUENCE [LARGE SCALE GENOMIC DNA]</scope>
</reference>
<proteinExistence type="predicted"/>
<organism evidence="2 3">
    <name type="scientific">Clavelina lepadiformis</name>
    <name type="common">Light-bulb sea squirt</name>
    <name type="synonym">Ascidia lepadiformis</name>
    <dbReference type="NCBI Taxonomy" id="159417"/>
    <lineage>
        <taxon>Eukaryota</taxon>
        <taxon>Metazoa</taxon>
        <taxon>Chordata</taxon>
        <taxon>Tunicata</taxon>
        <taxon>Ascidiacea</taxon>
        <taxon>Aplousobranchia</taxon>
        <taxon>Clavelinidae</taxon>
        <taxon>Clavelina</taxon>
    </lineage>
</organism>
<dbReference type="InterPro" id="IPR030417">
    <property type="entry name" value="MS4A"/>
</dbReference>
<name>A0ABP0GRI6_CLALP</name>
<keyword evidence="1" id="KW-0812">Transmembrane</keyword>
<dbReference type="EMBL" id="CAWYQH010000130">
    <property type="protein sequence ID" value="CAK8693239.1"/>
    <property type="molecule type" value="Genomic_DNA"/>
</dbReference>
<keyword evidence="1" id="KW-0472">Membrane</keyword>
<keyword evidence="3" id="KW-1185">Reference proteome</keyword>
<feature type="transmembrane region" description="Helical" evidence="1">
    <location>
        <begin position="59"/>
        <end position="83"/>
    </location>
</feature>
<evidence type="ECO:0000313" key="3">
    <source>
        <dbReference type="Proteomes" id="UP001642483"/>
    </source>
</evidence>
<gene>
    <name evidence="2" type="ORF">CVLEPA_LOCUS26543</name>
</gene>
<feature type="transmembrane region" description="Helical" evidence="1">
    <location>
        <begin position="130"/>
        <end position="150"/>
    </location>
</feature>
<comment type="caution">
    <text evidence="2">The sequence shown here is derived from an EMBL/GenBank/DDBJ whole genome shotgun (WGS) entry which is preliminary data.</text>
</comment>
<evidence type="ECO:0000313" key="2">
    <source>
        <dbReference type="EMBL" id="CAK8693239.1"/>
    </source>
</evidence>
<sequence>MATQTAFPVTFAQAPQQQINYKNVIKLFAIFELLLGIVSIILGIVVVIILNSYSYLVYYYYASSIGEGVWCGIPILIAGILGIGAGSERSTVRMVNLHMGFSIVAAVAAGVLVCVGAVRADALTTTTSSLFGVWVAEAAVGFTSLFLLILSSVYCCRSTPYNCCGRCCADQQTPVSAGQQTTQVMTQQPVVSLHNSKALPMQVVTDGTSTPAAIATAPAGYYLQQPVQQPVPQAVYPASKPVFASSGYVAPPTTKSEPLN</sequence>
<feature type="transmembrane region" description="Helical" evidence="1">
    <location>
        <begin position="27"/>
        <end position="53"/>
    </location>
</feature>
<evidence type="ECO:0000256" key="1">
    <source>
        <dbReference type="SAM" id="Phobius"/>
    </source>
</evidence>
<dbReference type="Proteomes" id="UP001642483">
    <property type="component" value="Unassembled WGS sequence"/>
</dbReference>
<dbReference type="PANTHER" id="PTHR23320:SF158">
    <property type="entry name" value="CREB-BINDING PROTEIN-LIKE ISOFORM X1"/>
    <property type="match status" value="1"/>
</dbReference>
<dbReference type="PANTHER" id="PTHR23320">
    <property type="entry name" value="MEMBRANE-SPANNING 4-DOMAINS SUBFAMILY A MS4A -RELATED"/>
    <property type="match status" value="1"/>
</dbReference>
<feature type="transmembrane region" description="Helical" evidence="1">
    <location>
        <begin position="95"/>
        <end position="118"/>
    </location>
</feature>
<keyword evidence="1" id="KW-1133">Transmembrane helix</keyword>